<dbReference type="InterPro" id="IPR036188">
    <property type="entry name" value="FAD/NAD-bd_sf"/>
</dbReference>
<evidence type="ECO:0000256" key="3">
    <source>
        <dbReference type="ARBA" id="ARBA00012535"/>
    </source>
</evidence>
<dbReference type="SUPFAM" id="SSF54373">
    <property type="entry name" value="FAD-linked reductases, C-terminal domain"/>
    <property type="match status" value="1"/>
</dbReference>
<evidence type="ECO:0000313" key="9">
    <source>
        <dbReference type="Proteomes" id="UP000613193"/>
    </source>
</evidence>
<evidence type="ECO:0000256" key="1">
    <source>
        <dbReference type="ARBA" id="ARBA00004814"/>
    </source>
</evidence>
<evidence type="ECO:0000256" key="2">
    <source>
        <dbReference type="ARBA" id="ARBA00005833"/>
    </source>
</evidence>
<dbReference type="PANTHER" id="PTHR10742">
    <property type="entry name" value="FLAVIN MONOAMINE OXIDASE"/>
    <property type="match status" value="1"/>
</dbReference>
<reference evidence="8" key="1">
    <citation type="submission" date="2020-12" db="EMBL/GenBank/DDBJ databases">
        <title>Bacterial novel species Mucilaginibacter sp. SD-g isolated from soil.</title>
        <authorList>
            <person name="Jung H.-Y."/>
        </authorList>
    </citation>
    <scope>NUCLEOTIDE SEQUENCE</scope>
    <source>
        <strain evidence="8">SD-g</strain>
    </source>
</reference>
<sequence>MKNSILIIGAGAAGSMAAYLLSKAGKNVTLLEARNRAGGRIYTLNDISFFNHTELGAEFIHGDLPVTINLLKEAGISYRSANAEMWQFRNNCFEANSMVINDWDKLLEKLNELKQDTNIYDFLLKEFPGIKYEELRDSVWKYVSGYDTADPRQASAFALRKEWQNEEPDTQHRVNGGYGAVITFLLNQCKANGGEVFFNTVAKEIKWQDGKVSVFTTDGKAYEAEILIIAIPLGVLQAKHSHTATVTFNPPVPEHLFALKQIGFGSVIKVLFEFKRSFWLDTKIQETTNHNINAMGYLFSDQEIPTWWTQVPDNSNVLTGWIGGPAAHSKLNLTDSDIALQGLQSLSVIFKCTVQELKGELIASRIMNWTADPFTLGSYAYDMINSADARKVLNTPVSHTLYFTGEYLYEGAAMGTVEAALSSATYVANKILGNK</sequence>
<dbReference type="EMBL" id="JAEHFW010000003">
    <property type="protein sequence ID" value="MBK0381028.1"/>
    <property type="molecule type" value="Genomic_DNA"/>
</dbReference>
<comment type="catalytic activity">
    <reaction evidence="6">
        <text>L-tryptophan + O2 = indole-3-acetamide + CO2 + H2O</text>
        <dbReference type="Rhea" id="RHEA:16165"/>
        <dbReference type="ChEBI" id="CHEBI:15377"/>
        <dbReference type="ChEBI" id="CHEBI:15379"/>
        <dbReference type="ChEBI" id="CHEBI:16031"/>
        <dbReference type="ChEBI" id="CHEBI:16526"/>
        <dbReference type="ChEBI" id="CHEBI:57912"/>
        <dbReference type="EC" id="1.13.12.3"/>
    </reaction>
</comment>
<gene>
    <name evidence="8" type="ORF">I5M19_17005</name>
</gene>
<dbReference type="EC" id="1.13.12.3" evidence="3"/>
<keyword evidence="9" id="KW-1185">Reference proteome</keyword>
<feature type="domain" description="Amine oxidase" evidence="7">
    <location>
        <begin position="14"/>
        <end position="432"/>
    </location>
</feature>
<dbReference type="Pfam" id="PF01593">
    <property type="entry name" value="Amino_oxidase"/>
    <property type="match status" value="1"/>
</dbReference>
<protein>
    <recommendedName>
        <fullName evidence="4">Tryptophan 2-monooxygenase</fullName>
        <ecNumber evidence="3">1.13.12.3</ecNumber>
    </recommendedName>
</protein>
<dbReference type="GO" id="GO:0050361">
    <property type="term" value="F:tryptophan 2-monooxygenase activity"/>
    <property type="evidence" value="ECO:0007669"/>
    <property type="project" value="UniProtKB-EC"/>
</dbReference>
<keyword evidence="5" id="KW-0073">Auxin biosynthesis</keyword>
<accession>A0A934PXW1</accession>
<dbReference type="AlphaFoldDB" id="A0A934PXW1"/>
<comment type="similarity">
    <text evidence="2">Belongs to the tryptophan 2-monooxygenase family.</text>
</comment>
<dbReference type="RefSeq" id="WP_200067555.1">
    <property type="nucleotide sequence ID" value="NZ_JAEHFW010000003.1"/>
</dbReference>
<dbReference type="InterPro" id="IPR002937">
    <property type="entry name" value="Amino_oxidase"/>
</dbReference>
<evidence type="ECO:0000256" key="6">
    <source>
        <dbReference type="ARBA" id="ARBA00047321"/>
    </source>
</evidence>
<dbReference type="Proteomes" id="UP000613193">
    <property type="component" value="Unassembled WGS sequence"/>
</dbReference>
<comment type="caution">
    <text evidence="8">The sequence shown here is derived from an EMBL/GenBank/DDBJ whole genome shotgun (WGS) entry which is preliminary data.</text>
</comment>
<evidence type="ECO:0000313" key="8">
    <source>
        <dbReference type="EMBL" id="MBK0381028.1"/>
    </source>
</evidence>
<evidence type="ECO:0000259" key="7">
    <source>
        <dbReference type="Pfam" id="PF01593"/>
    </source>
</evidence>
<dbReference type="GO" id="GO:0009851">
    <property type="term" value="P:auxin biosynthetic process"/>
    <property type="evidence" value="ECO:0007669"/>
    <property type="project" value="UniProtKB-KW"/>
</dbReference>
<proteinExistence type="inferred from homology"/>
<dbReference type="Gene3D" id="3.50.50.60">
    <property type="entry name" value="FAD/NAD(P)-binding domain"/>
    <property type="match status" value="1"/>
</dbReference>
<dbReference type="SUPFAM" id="SSF51905">
    <property type="entry name" value="FAD/NAD(P)-binding domain"/>
    <property type="match status" value="1"/>
</dbReference>
<evidence type="ECO:0000256" key="5">
    <source>
        <dbReference type="ARBA" id="ARBA00023070"/>
    </source>
</evidence>
<dbReference type="InterPro" id="IPR050281">
    <property type="entry name" value="Flavin_monoamine_oxidase"/>
</dbReference>
<organism evidence="8 9">
    <name type="scientific">Mucilaginibacter segetis</name>
    <dbReference type="NCBI Taxonomy" id="2793071"/>
    <lineage>
        <taxon>Bacteria</taxon>
        <taxon>Pseudomonadati</taxon>
        <taxon>Bacteroidota</taxon>
        <taxon>Sphingobacteriia</taxon>
        <taxon>Sphingobacteriales</taxon>
        <taxon>Sphingobacteriaceae</taxon>
        <taxon>Mucilaginibacter</taxon>
    </lineage>
</organism>
<comment type="pathway">
    <text evidence="1">Plant hormone metabolism; auxin biosynthesis.</text>
</comment>
<evidence type="ECO:0000256" key="4">
    <source>
        <dbReference type="ARBA" id="ARBA00017871"/>
    </source>
</evidence>
<name>A0A934PXW1_9SPHI</name>
<dbReference type="PANTHER" id="PTHR10742:SF410">
    <property type="entry name" value="LYSINE-SPECIFIC HISTONE DEMETHYLASE 2"/>
    <property type="match status" value="1"/>
</dbReference>